<evidence type="ECO:0000256" key="2">
    <source>
        <dbReference type="ARBA" id="ARBA00003267"/>
    </source>
</evidence>
<dbReference type="InterPro" id="IPR017932">
    <property type="entry name" value="GATase_2_dom"/>
</dbReference>
<sequence length="724" mass="81108">MCGIFGYCNFLTEKTRGEIIDTLIKGLQALEYKEYDSSGIAIQGDELKSLNIYKQTGKISNLKEEIDLYNLNKDLPFISHCGIAHTRRATHGEPRRANCHPHNSDPSNEFVVVHNGVITNFANLKALLATKGYVFKSDTDTECIPKLYKHIYDTSIELGYNLDFHILTNLVLKELEGSYGLLCTSSHFPDEVVAARKGSPLVIGVKGKSDLRINFVEVEYLNQKEDNLTINTQTNDFSNVLGAAPVKYNTCLRRSPPLRPQYLRTSPRDRNIFTLNHVSSTEISADDGLPQPIEFYLSSDCPPLAQYVNKVIYLEDNDIAHIYDGELHIHRSKIDPGDFSIRAVRELESELSKMTKGPYDHFMQKEIYEQSETTANVMRGRIDASTNKVVLGGLENWLTELRRAKRIVMIASQASLHSCLAARPIFEELMEVPVNVELALDFVDRNCCIFRNDVCIFVSRSGETTDTIHALDYCIKKEAVTIGVVNSSGSSISRLTHCGVHTNTDPEKGIATTKSYTSQYIALVMIALWLSEDLVSQIERRKGIIQALTLIPSQIKEVLELEPSIIELCNKKLKKPDSVLLLGRGFQFASALEGASKIKEISYVHSESILTDELERGVLAVATDVLPIIIFATKDALFPKIASSIDQIIARKGNPIIICNKEDKTWKQDERIRNVVTLEVPQTVDCLQGVLNIIPLQLISYWLAVKRDIGVDFPRDPVMSATNI</sequence>
<dbReference type="InterPro" id="IPR035490">
    <property type="entry name" value="GlmS/FrlB_SIS"/>
</dbReference>
<dbReference type="AlphaFoldDB" id="A0A8B8UX91"/>
<evidence type="ECO:0000256" key="10">
    <source>
        <dbReference type="ARBA" id="ARBA00033302"/>
    </source>
</evidence>
<dbReference type="SUPFAM" id="SSF53697">
    <property type="entry name" value="SIS domain"/>
    <property type="match status" value="1"/>
</dbReference>
<dbReference type="InterPro" id="IPR035466">
    <property type="entry name" value="GlmS/AgaS_SIS"/>
</dbReference>
<dbReference type="InterPro" id="IPR029055">
    <property type="entry name" value="Ntn_hydrolases_N"/>
</dbReference>
<dbReference type="InterPro" id="IPR046348">
    <property type="entry name" value="SIS_dom_sf"/>
</dbReference>
<dbReference type="InterPro" id="IPR047084">
    <property type="entry name" value="GFAT_N"/>
</dbReference>
<keyword evidence="5" id="KW-0032">Aminotransferase</keyword>
<evidence type="ECO:0000259" key="12">
    <source>
        <dbReference type="PROSITE" id="PS51464"/>
    </source>
</evidence>
<evidence type="ECO:0000256" key="4">
    <source>
        <dbReference type="ARBA" id="ARBA00012916"/>
    </source>
</evidence>
<reference evidence="13" key="1">
    <citation type="journal article" date="2017" name="Nat. Genet.">
        <title>Contrasting evolutionary genome dynamics between domesticated and wild yeasts.</title>
        <authorList>
            <person name="Yue J.X."/>
            <person name="Li J."/>
            <person name="Aigrain L."/>
            <person name="Hallin J."/>
            <person name="Persson K."/>
            <person name="Oliver K."/>
            <person name="Bergstrom A."/>
            <person name="Coupland P."/>
            <person name="Warringer J."/>
            <person name="Lagomarsino M.C."/>
            <person name="Fischer G."/>
            <person name="Durbin R."/>
            <person name="Liti G."/>
        </authorList>
    </citation>
    <scope>NUCLEOTIDE SEQUENCE</scope>
    <source>
        <strain evidence="13">CBS432</strain>
    </source>
</reference>
<reference evidence="13" key="4">
    <citation type="submission" date="2025-08" db="UniProtKB">
        <authorList>
            <consortium name="RefSeq"/>
        </authorList>
    </citation>
    <scope>IDENTIFICATION</scope>
    <source>
        <strain evidence="13">CBS432</strain>
    </source>
</reference>
<evidence type="ECO:0000256" key="1">
    <source>
        <dbReference type="ARBA" id="ARBA00001031"/>
    </source>
</evidence>
<dbReference type="PROSITE" id="PS51278">
    <property type="entry name" value="GATASE_TYPE_2"/>
    <property type="match status" value="1"/>
</dbReference>
<accession>A0A8B8UX91</accession>
<dbReference type="GO" id="GO:0004360">
    <property type="term" value="F:glutamine-fructose-6-phosphate transaminase (isomerizing) activity"/>
    <property type="evidence" value="ECO:0007669"/>
    <property type="project" value="UniProtKB-EC"/>
</dbReference>
<dbReference type="Gene3D" id="3.40.50.10490">
    <property type="entry name" value="Glucose-6-phosphate isomerase like protein, domain 1"/>
    <property type="match status" value="2"/>
</dbReference>
<evidence type="ECO:0000256" key="3">
    <source>
        <dbReference type="ARBA" id="ARBA00004775"/>
    </source>
</evidence>
<dbReference type="PROSITE" id="PS51464">
    <property type="entry name" value="SIS"/>
    <property type="match status" value="2"/>
</dbReference>
<dbReference type="PANTHER" id="PTHR10937">
    <property type="entry name" value="GLUCOSAMINE--FRUCTOSE-6-PHOSPHATE AMINOTRANSFERASE, ISOMERIZING"/>
    <property type="match status" value="1"/>
</dbReference>
<dbReference type="FunFam" id="3.40.50.10490:FF:000002">
    <property type="entry name" value="Glutamine--fructose-6-phosphate aminotransferase [isomerizing]"/>
    <property type="match status" value="1"/>
</dbReference>
<feature type="domain" description="SIS" evidence="12">
    <location>
        <begin position="569"/>
        <end position="714"/>
    </location>
</feature>
<feature type="domain" description="SIS" evidence="12">
    <location>
        <begin position="397"/>
        <end position="536"/>
    </location>
</feature>
<dbReference type="CDD" id="cd05008">
    <property type="entry name" value="SIS_GlmS_GlmD_1"/>
    <property type="match status" value="1"/>
</dbReference>
<reference evidence="13" key="2">
    <citation type="submission" date="2020-01" db="EMBL/GenBank/DDBJ databases">
        <title>Population-level Yeast Reference Genomes.</title>
        <authorList>
            <person name="Yue J.-X."/>
        </authorList>
    </citation>
    <scope>NUCLEOTIDE SEQUENCE</scope>
    <source>
        <strain evidence="13">CBS432</strain>
    </source>
</reference>
<evidence type="ECO:0000313" key="13">
    <source>
        <dbReference type="RefSeq" id="XP_033768389.1"/>
    </source>
</evidence>
<name>A0A8B8UX91_SACPA</name>
<keyword evidence="6" id="KW-0808">Transferase</keyword>
<evidence type="ECO:0000256" key="5">
    <source>
        <dbReference type="ARBA" id="ARBA00022576"/>
    </source>
</evidence>
<comment type="catalytic activity">
    <reaction evidence="1">
        <text>D-fructose 6-phosphate + L-glutamine = D-glucosamine 6-phosphate + L-glutamate</text>
        <dbReference type="Rhea" id="RHEA:13237"/>
        <dbReference type="ChEBI" id="CHEBI:29985"/>
        <dbReference type="ChEBI" id="CHEBI:58359"/>
        <dbReference type="ChEBI" id="CHEBI:58725"/>
        <dbReference type="ChEBI" id="CHEBI:61527"/>
        <dbReference type="EC" id="2.6.1.16"/>
    </reaction>
</comment>
<dbReference type="GO" id="GO:0006002">
    <property type="term" value="P:fructose 6-phosphate metabolic process"/>
    <property type="evidence" value="ECO:0007669"/>
    <property type="project" value="TreeGrafter"/>
</dbReference>
<protein>
    <recommendedName>
        <fullName evidence="4">glutamine--fructose-6-phosphate transaminase (isomerizing)</fullName>
        <ecNumber evidence="4">2.6.1.16</ecNumber>
    </recommendedName>
    <alternativeName>
        <fullName evidence="10">D-fructose-6-phosphate amidotransferase</fullName>
    </alternativeName>
    <alternativeName>
        <fullName evidence="9">Hexosephosphate aminotransferase</fullName>
    </alternativeName>
</protein>
<gene>
    <name evidence="13" type="ORF">SPAR_M02020</name>
</gene>
<evidence type="ECO:0000256" key="8">
    <source>
        <dbReference type="ARBA" id="ARBA00022962"/>
    </source>
</evidence>
<keyword evidence="7" id="KW-0677">Repeat</keyword>
<dbReference type="GO" id="GO:0006031">
    <property type="term" value="P:chitin biosynthetic process"/>
    <property type="evidence" value="ECO:0007669"/>
    <property type="project" value="UniProtKB-ARBA"/>
</dbReference>
<keyword evidence="8" id="KW-0315">Glutamine amidotransferase</keyword>
<dbReference type="GO" id="GO:0097367">
    <property type="term" value="F:carbohydrate derivative binding"/>
    <property type="evidence" value="ECO:0007669"/>
    <property type="project" value="InterPro"/>
</dbReference>
<dbReference type="PANTHER" id="PTHR10937:SF0">
    <property type="entry name" value="GLUTAMINE--FRUCTOSE-6-PHOSPHATE TRANSAMINASE (ISOMERIZING)"/>
    <property type="match status" value="1"/>
</dbReference>
<proteinExistence type="predicted"/>
<comment type="function">
    <text evidence="2">Involved in amino sugar synthesis (formation of chitin, supplies the amino sugars of asparagine-linked oligosaccharides of glycoproteins).</text>
</comment>
<dbReference type="GeneID" id="54632779"/>
<dbReference type="FunFam" id="3.60.20.10:FF:000052">
    <property type="entry name" value="Glutamine--fructose-6-phosphate aminotransferase [isomerizing] 2"/>
    <property type="match status" value="1"/>
</dbReference>
<dbReference type="KEGG" id="spao:SPAR_M02020"/>
<evidence type="ECO:0000256" key="9">
    <source>
        <dbReference type="ARBA" id="ARBA00029805"/>
    </source>
</evidence>
<organism evidence="13">
    <name type="scientific">Saccharomyces paradoxus</name>
    <name type="common">Yeast</name>
    <name type="synonym">Saccharomyces douglasii</name>
    <dbReference type="NCBI Taxonomy" id="27291"/>
    <lineage>
        <taxon>Eukaryota</taxon>
        <taxon>Fungi</taxon>
        <taxon>Dikarya</taxon>
        <taxon>Ascomycota</taxon>
        <taxon>Saccharomycotina</taxon>
        <taxon>Saccharomycetes</taxon>
        <taxon>Saccharomycetales</taxon>
        <taxon>Saccharomycetaceae</taxon>
        <taxon>Saccharomyces</taxon>
    </lineage>
</organism>
<dbReference type="RefSeq" id="XP_033768389.1">
    <property type="nucleotide sequence ID" value="XM_033912498.1"/>
</dbReference>
<reference evidence="13" key="3">
    <citation type="submission" date="2025-07" db="EMBL/GenBank/DDBJ databases">
        <authorList>
            <consortium name="NCBI Genome Project"/>
        </authorList>
    </citation>
    <scope>NUCLEOTIDE SEQUENCE</scope>
    <source>
        <strain evidence="13">CBS432</strain>
    </source>
</reference>
<feature type="domain" description="Glutamine amidotransferase type-2" evidence="11">
    <location>
        <begin position="2"/>
        <end position="325"/>
    </location>
</feature>
<dbReference type="FunFam" id="3.40.50.10490:FF:000001">
    <property type="entry name" value="Glutamine--fructose-6-phosphate aminotransferase [isomerizing]"/>
    <property type="match status" value="1"/>
</dbReference>
<evidence type="ECO:0000256" key="6">
    <source>
        <dbReference type="ARBA" id="ARBA00022679"/>
    </source>
</evidence>
<dbReference type="SUPFAM" id="SSF56235">
    <property type="entry name" value="N-terminal nucleophile aminohydrolases (Ntn hydrolases)"/>
    <property type="match status" value="1"/>
</dbReference>
<dbReference type="Pfam" id="PF01380">
    <property type="entry name" value="SIS"/>
    <property type="match status" value="2"/>
</dbReference>
<dbReference type="OrthoDB" id="15235at2759"/>
<dbReference type="GO" id="GO:0006487">
    <property type="term" value="P:protein N-linked glycosylation"/>
    <property type="evidence" value="ECO:0007669"/>
    <property type="project" value="TreeGrafter"/>
</dbReference>
<evidence type="ECO:0000259" key="11">
    <source>
        <dbReference type="PROSITE" id="PS51278"/>
    </source>
</evidence>
<dbReference type="VEuPathDB" id="FungiDB:SPAR_M02020"/>
<dbReference type="Pfam" id="PF13522">
    <property type="entry name" value="GATase_6"/>
    <property type="match status" value="1"/>
</dbReference>
<comment type="pathway">
    <text evidence="3">Nucleotide-sugar biosynthesis; UDP-N-acetyl-alpha-D-glucosamine biosynthesis; alpha-D-glucosamine 6-phosphate from D-fructose 6-phosphate: step 1/1.</text>
</comment>
<dbReference type="InterPro" id="IPR001347">
    <property type="entry name" value="SIS_dom"/>
</dbReference>
<dbReference type="CDD" id="cd05009">
    <property type="entry name" value="SIS_GlmS_GlmD_2"/>
    <property type="match status" value="1"/>
</dbReference>
<dbReference type="CDD" id="cd00714">
    <property type="entry name" value="GFAT"/>
    <property type="match status" value="1"/>
</dbReference>
<evidence type="ECO:0000256" key="7">
    <source>
        <dbReference type="ARBA" id="ARBA00022737"/>
    </source>
</evidence>
<dbReference type="Gene3D" id="3.60.20.10">
    <property type="entry name" value="Glutamine Phosphoribosylpyrophosphate, subunit 1, domain 1"/>
    <property type="match status" value="1"/>
</dbReference>
<dbReference type="EC" id="2.6.1.16" evidence="4"/>
<dbReference type="UniPathway" id="UPA00113">
    <property type="reaction ID" value="UER00528"/>
</dbReference>
<dbReference type="GO" id="GO:0006048">
    <property type="term" value="P:UDP-N-acetylglucosamine biosynthetic process"/>
    <property type="evidence" value="ECO:0007669"/>
    <property type="project" value="UniProtKB-UniPathway"/>
</dbReference>